<proteinExistence type="predicted"/>
<gene>
    <name evidence="2" type="ORF">SNE35_14545</name>
</gene>
<feature type="transmembrane region" description="Helical" evidence="1">
    <location>
        <begin position="40"/>
        <end position="59"/>
    </location>
</feature>
<dbReference type="EMBL" id="JAXCLA010000004">
    <property type="protein sequence ID" value="MDY0745736.1"/>
    <property type="molecule type" value="Genomic_DNA"/>
</dbReference>
<keyword evidence="1" id="KW-0812">Transmembrane</keyword>
<accession>A0ABU5DHH4</accession>
<evidence type="ECO:0000256" key="1">
    <source>
        <dbReference type="SAM" id="Phobius"/>
    </source>
</evidence>
<dbReference type="RefSeq" id="WP_320423630.1">
    <property type="nucleotide sequence ID" value="NZ_JAXCLA010000004.1"/>
</dbReference>
<organism evidence="2 3">
    <name type="scientific">Roseateles agri</name>
    <dbReference type="NCBI Taxonomy" id="3098619"/>
    <lineage>
        <taxon>Bacteria</taxon>
        <taxon>Pseudomonadati</taxon>
        <taxon>Pseudomonadota</taxon>
        <taxon>Betaproteobacteria</taxon>
        <taxon>Burkholderiales</taxon>
        <taxon>Sphaerotilaceae</taxon>
        <taxon>Roseateles</taxon>
    </lineage>
</organism>
<evidence type="ECO:0008006" key="4">
    <source>
        <dbReference type="Google" id="ProtNLM"/>
    </source>
</evidence>
<feature type="transmembrane region" description="Helical" evidence="1">
    <location>
        <begin position="129"/>
        <end position="154"/>
    </location>
</feature>
<sequence length="207" mass="21725">MAIISGAFGLAAFACLIVFLVMRPSDQRIAQILLRGHDVGVIVQCLCLIPFALALAAIVRRHSHGSSRVMAATAVSFLALVVVLMLLSFANVAADVLYMIPQGAVGAWLIVVCWKFATDLPKGLRRLGIVAGVGLMLISIFPLGYALFVDSAILHGPISDDDPAPPGTETADGIVHAALAIGTLIGCTAYPIWTALAGRWLLLRGGK</sequence>
<dbReference type="Proteomes" id="UP001285263">
    <property type="component" value="Unassembled WGS sequence"/>
</dbReference>
<evidence type="ECO:0000313" key="3">
    <source>
        <dbReference type="Proteomes" id="UP001285263"/>
    </source>
</evidence>
<feature type="transmembrane region" description="Helical" evidence="1">
    <location>
        <begin position="71"/>
        <end position="90"/>
    </location>
</feature>
<name>A0ABU5DHH4_9BURK</name>
<protein>
    <recommendedName>
        <fullName evidence="4">Cytochrome c oxidase assembly protein</fullName>
    </recommendedName>
</protein>
<comment type="caution">
    <text evidence="2">The sequence shown here is derived from an EMBL/GenBank/DDBJ whole genome shotgun (WGS) entry which is preliminary data.</text>
</comment>
<keyword evidence="1" id="KW-0472">Membrane</keyword>
<feature type="transmembrane region" description="Helical" evidence="1">
    <location>
        <begin position="174"/>
        <end position="202"/>
    </location>
</feature>
<keyword evidence="3" id="KW-1185">Reference proteome</keyword>
<keyword evidence="1" id="KW-1133">Transmembrane helix</keyword>
<reference evidence="2 3" key="1">
    <citation type="submission" date="2023-11" db="EMBL/GenBank/DDBJ databases">
        <title>Paucibacter sp. nov., isolated from fresh soil in Korea.</title>
        <authorList>
            <person name="Le N.T.T."/>
        </authorList>
    </citation>
    <scope>NUCLEOTIDE SEQUENCE [LARGE SCALE GENOMIC DNA]</scope>
    <source>
        <strain evidence="2 3">R3-3</strain>
    </source>
</reference>
<feature type="transmembrane region" description="Helical" evidence="1">
    <location>
        <begin position="96"/>
        <end position="117"/>
    </location>
</feature>
<evidence type="ECO:0000313" key="2">
    <source>
        <dbReference type="EMBL" id="MDY0745736.1"/>
    </source>
</evidence>